<protein>
    <submittedName>
        <fullName evidence="1">Uncharacterized protein</fullName>
    </submittedName>
</protein>
<keyword evidence="2" id="KW-1185">Reference proteome</keyword>
<name>A0AAV4NXP9_CAEEX</name>
<evidence type="ECO:0000313" key="1">
    <source>
        <dbReference type="EMBL" id="GIX88520.1"/>
    </source>
</evidence>
<dbReference type="Proteomes" id="UP001054945">
    <property type="component" value="Unassembled WGS sequence"/>
</dbReference>
<organism evidence="1 2">
    <name type="scientific">Caerostris extrusa</name>
    <name type="common">Bark spider</name>
    <name type="synonym">Caerostris bankana</name>
    <dbReference type="NCBI Taxonomy" id="172846"/>
    <lineage>
        <taxon>Eukaryota</taxon>
        <taxon>Metazoa</taxon>
        <taxon>Ecdysozoa</taxon>
        <taxon>Arthropoda</taxon>
        <taxon>Chelicerata</taxon>
        <taxon>Arachnida</taxon>
        <taxon>Araneae</taxon>
        <taxon>Araneomorphae</taxon>
        <taxon>Entelegynae</taxon>
        <taxon>Araneoidea</taxon>
        <taxon>Araneidae</taxon>
        <taxon>Caerostris</taxon>
    </lineage>
</organism>
<comment type="caution">
    <text evidence="1">The sequence shown here is derived from an EMBL/GenBank/DDBJ whole genome shotgun (WGS) entry which is preliminary data.</text>
</comment>
<sequence length="78" mass="8914">MNNRSIPLLFIPFLIRDLPSFPEEFPEGAHHSGLHQEQSGASDQDLARFPWRAITKSIIVLKSVEATRQSCLHLAYKR</sequence>
<gene>
    <name evidence="1" type="ORF">CEXT_93281</name>
</gene>
<dbReference type="EMBL" id="BPLR01003775">
    <property type="protein sequence ID" value="GIX88520.1"/>
    <property type="molecule type" value="Genomic_DNA"/>
</dbReference>
<dbReference type="AlphaFoldDB" id="A0AAV4NXP9"/>
<reference evidence="1 2" key="1">
    <citation type="submission" date="2021-06" db="EMBL/GenBank/DDBJ databases">
        <title>Caerostris extrusa draft genome.</title>
        <authorList>
            <person name="Kono N."/>
            <person name="Arakawa K."/>
        </authorList>
    </citation>
    <scope>NUCLEOTIDE SEQUENCE [LARGE SCALE GENOMIC DNA]</scope>
</reference>
<evidence type="ECO:0000313" key="2">
    <source>
        <dbReference type="Proteomes" id="UP001054945"/>
    </source>
</evidence>
<accession>A0AAV4NXP9</accession>
<proteinExistence type="predicted"/>